<gene>
    <name evidence="1" type="ORF">HIM_04864</name>
</gene>
<sequence>MCFTTERFPEQASNLLLVNKINQALGIEKERLYVGLYVRGSVPKMPDGEDEFHWAFLAGPKHHPKSGSRHIMYHAKEKLVVSGNPPQLRPEWQYCNDSNRAGMLLIRIVVGKIMDHDRLEQIFRTVPLRTEEPDWNCVLWMEDAFQRVLDDGHAIASNVPTWDSVRRKALWYVSHKKEAHRFDGKDSSIIFDPMKPATWDMLTDTETTP</sequence>
<accession>A0A0F8A0Y5</accession>
<evidence type="ECO:0000313" key="2">
    <source>
        <dbReference type="Proteomes" id="UP000054481"/>
    </source>
</evidence>
<dbReference type="InterPro" id="IPR054208">
    <property type="entry name" value="DUF6914"/>
</dbReference>
<dbReference type="AlphaFoldDB" id="A0A0F8A0Y5"/>
<organism evidence="1 2">
    <name type="scientific">Hirsutella minnesotensis 3608</name>
    <dbReference type="NCBI Taxonomy" id="1043627"/>
    <lineage>
        <taxon>Eukaryota</taxon>
        <taxon>Fungi</taxon>
        <taxon>Dikarya</taxon>
        <taxon>Ascomycota</taxon>
        <taxon>Pezizomycotina</taxon>
        <taxon>Sordariomycetes</taxon>
        <taxon>Hypocreomycetidae</taxon>
        <taxon>Hypocreales</taxon>
        <taxon>Ophiocordycipitaceae</taxon>
        <taxon>Hirsutella</taxon>
    </lineage>
</organism>
<protein>
    <submittedName>
        <fullName evidence="1">Uncharacterized protein</fullName>
    </submittedName>
</protein>
<name>A0A0F8A0Y5_9HYPO</name>
<dbReference type="OrthoDB" id="2679825at2759"/>
<proteinExistence type="predicted"/>
<reference evidence="1 2" key="1">
    <citation type="journal article" date="2014" name="Genome Biol. Evol.">
        <title>Comparative genomics and transcriptomics analyses reveal divergent lifestyle features of nematode endoparasitic fungus Hirsutella minnesotensis.</title>
        <authorList>
            <person name="Lai Y."/>
            <person name="Liu K."/>
            <person name="Zhang X."/>
            <person name="Zhang X."/>
            <person name="Li K."/>
            <person name="Wang N."/>
            <person name="Shu C."/>
            <person name="Wu Y."/>
            <person name="Wang C."/>
            <person name="Bushley K.E."/>
            <person name="Xiang M."/>
            <person name="Liu X."/>
        </authorList>
    </citation>
    <scope>NUCLEOTIDE SEQUENCE [LARGE SCALE GENOMIC DNA]</scope>
    <source>
        <strain evidence="1 2">3608</strain>
    </source>
</reference>
<evidence type="ECO:0000313" key="1">
    <source>
        <dbReference type="EMBL" id="KJZ75707.1"/>
    </source>
</evidence>
<dbReference type="Proteomes" id="UP000054481">
    <property type="component" value="Unassembled WGS sequence"/>
</dbReference>
<keyword evidence="2" id="KW-1185">Reference proteome</keyword>
<dbReference type="EMBL" id="KQ030515">
    <property type="protein sequence ID" value="KJZ75707.1"/>
    <property type="molecule type" value="Genomic_DNA"/>
</dbReference>
<dbReference type="Pfam" id="PF21858">
    <property type="entry name" value="DUF6914"/>
    <property type="match status" value="1"/>
</dbReference>